<dbReference type="InterPro" id="IPR036249">
    <property type="entry name" value="Thioredoxin-like_sf"/>
</dbReference>
<evidence type="ECO:0000259" key="1">
    <source>
        <dbReference type="Pfam" id="PF13192"/>
    </source>
</evidence>
<dbReference type="OrthoDB" id="9800630at2"/>
<evidence type="ECO:0000313" key="2">
    <source>
        <dbReference type="EMBL" id="SDM51290.1"/>
    </source>
</evidence>
<evidence type="ECO:0000313" key="3">
    <source>
        <dbReference type="Proteomes" id="UP000199476"/>
    </source>
</evidence>
<dbReference type="Proteomes" id="UP000199476">
    <property type="component" value="Unassembled WGS sequence"/>
</dbReference>
<protein>
    <submittedName>
        <fullName evidence="2">Thioredoxin domain-containing protein</fullName>
    </submittedName>
</protein>
<reference evidence="2 3" key="1">
    <citation type="submission" date="2016-10" db="EMBL/GenBank/DDBJ databases">
        <authorList>
            <person name="de Groot N.N."/>
        </authorList>
    </citation>
    <scope>NUCLEOTIDE SEQUENCE [LARGE SCALE GENOMIC DNA]</scope>
    <source>
        <strain evidence="2 3">SLAS-1</strain>
    </source>
</reference>
<organism evidence="2 3">
    <name type="scientific">Halarsenatibacter silvermanii</name>
    <dbReference type="NCBI Taxonomy" id="321763"/>
    <lineage>
        <taxon>Bacteria</taxon>
        <taxon>Bacillati</taxon>
        <taxon>Bacillota</taxon>
        <taxon>Clostridia</taxon>
        <taxon>Halanaerobiales</taxon>
        <taxon>Halarsenatibacteraceae</taxon>
        <taxon>Halarsenatibacter</taxon>
    </lineage>
</organism>
<dbReference type="AlphaFoldDB" id="A0A1G9TU24"/>
<proteinExistence type="predicted"/>
<sequence>MKVEVLGPGCQNCKTLAERVKRVAEDQGLEKFPLKIK</sequence>
<dbReference type="EMBL" id="FNGO01000048">
    <property type="protein sequence ID" value="SDM51290.1"/>
    <property type="molecule type" value="Genomic_DNA"/>
</dbReference>
<dbReference type="Gene3D" id="3.40.30.10">
    <property type="entry name" value="Glutaredoxin"/>
    <property type="match status" value="1"/>
</dbReference>
<dbReference type="SUPFAM" id="SSF52833">
    <property type="entry name" value="Thioredoxin-like"/>
    <property type="match status" value="1"/>
</dbReference>
<feature type="domain" description="Thioredoxin-like fold" evidence="1">
    <location>
        <begin position="1"/>
        <end position="30"/>
    </location>
</feature>
<accession>A0A1G9TU24</accession>
<name>A0A1G9TU24_9FIRM</name>
<dbReference type="Pfam" id="PF13192">
    <property type="entry name" value="Thioredoxin_3"/>
    <property type="match status" value="1"/>
</dbReference>
<keyword evidence="3" id="KW-1185">Reference proteome</keyword>
<dbReference type="InterPro" id="IPR012336">
    <property type="entry name" value="Thioredoxin-like_fold"/>
</dbReference>
<dbReference type="RefSeq" id="WP_089762418.1">
    <property type="nucleotide sequence ID" value="NZ_FNGO01000048.1"/>
</dbReference>
<gene>
    <name evidence="2" type="ORF">SAMN04488692_1482</name>
</gene>